<dbReference type="SMART" id="SM00945">
    <property type="entry name" value="ProQ"/>
    <property type="match status" value="1"/>
</dbReference>
<dbReference type="Pfam" id="PF04352">
    <property type="entry name" value="ProQ"/>
    <property type="match status" value="1"/>
</dbReference>
<dbReference type="Gene3D" id="1.10.1710.10">
    <property type="entry name" value="ProQ/FinO domain"/>
    <property type="match status" value="1"/>
</dbReference>
<dbReference type="AlphaFoldDB" id="A0A2H9TBC1"/>
<accession>A0A2H9TBC1</accession>
<proteinExistence type="predicted"/>
<reference evidence="4" key="1">
    <citation type="journal article" date="2017" name="Appl. Environ. Microbiol.">
        <title>Molecular characterization of an Endozoicomonas-like organism causing infection in king scallop Pecten maximus L.</title>
        <authorList>
            <person name="Cano I."/>
            <person name="van Aerle R."/>
            <person name="Ross S."/>
            <person name="Verner-Jeffreys D.W."/>
            <person name="Paley R.K."/>
            <person name="Rimmer G."/>
            <person name="Ryder D."/>
            <person name="Hooper P."/>
            <person name="Stone D."/>
            <person name="Feist S.W."/>
        </authorList>
    </citation>
    <scope>NUCLEOTIDE SEQUENCE</scope>
</reference>
<protein>
    <submittedName>
        <fullName evidence="4">Fertility inhibition protein</fullName>
    </submittedName>
</protein>
<dbReference type="InterPro" id="IPR036442">
    <property type="entry name" value="ProQ/FinO_sf"/>
</dbReference>
<name>A0A2H9TBC1_9ZZZZ</name>
<dbReference type="EMBL" id="NSIT01000015">
    <property type="protein sequence ID" value="PJE80493.1"/>
    <property type="molecule type" value="Genomic_DNA"/>
</dbReference>
<feature type="domain" description="ProQ/FinO" evidence="3">
    <location>
        <begin position="40"/>
        <end position="149"/>
    </location>
</feature>
<evidence type="ECO:0000259" key="3">
    <source>
        <dbReference type="SMART" id="SM00945"/>
    </source>
</evidence>
<dbReference type="SUPFAM" id="SSF48657">
    <property type="entry name" value="FinO-like"/>
    <property type="match status" value="1"/>
</dbReference>
<evidence type="ECO:0000256" key="1">
    <source>
        <dbReference type="ARBA" id="ARBA00022884"/>
    </source>
</evidence>
<dbReference type="InterPro" id="IPR016103">
    <property type="entry name" value="ProQ/FinO"/>
</dbReference>
<feature type="region of interest" description="Disordered" evidence="2">
    <location>
        <begin position="1"/>
        <end position="33"/>
    </location>
</feature>
<evidence type="ECO:0000256" key="2">
    <source>
        <dbReference type="SAM" id="MobiDB-lite"/>
    </source>
</evidence>
<sequence>MSWVKQKESTRQRKESAHQKALRKKADKLGLTPFTPSRAKERAKGLDAISLLSGRWPDVFDVSDPRPLVPGIYDQIVHQQVLPASEVKRALRCYTRRKEYLRAMVAGRECIDLRGHLQGTVSFFEQQQAMLQLEKKQRRKSARKKVQSDRG</sequence>
<organism evidence="4">
    <name type="scientific">invertebrate metagenome</name>
    <dbReference type="NCBI Taxonomy" id="1711999"/>
    <lineage>
        <taxon>unclassified sequences</taxon>
        <taxon>metagenomes</taxon>
        <taxon>organismal metagenomes</taxon>
    </lineage>
</organism>
<comment type="caution">
    <text evidence="4">The sequence shown here is derived from an EMBL/GenBank/DDBJ whole genome shotgun (WGS) entry which is preliminary data.</text>
</comment>
<feature type="compositionally biased region" description="Basic and acidic residues" evidence="2">
    <location>
        <begin position="1"/>
        <end position="18"/>
    </location>
</feature>
<dbReference type="GO" id="GO:0003723">
    <property type="term" value="F:RNA binding"/>
    <property type="evidence" value="ECO:0007669"/>
    <property type="project" value="UniProtKB-KW"/>
</dbReference>
<evidence type="ECO:0000313" key="4">
    <source>
        <dbReference type="EMBL" id="PJE80493.1"/>
    </source>
</evidence>
<gene>
    <name evidence="4" type="primary">finO</name>
    <name evidence="4" type="ORF">CI610_00519</name>
</gene>
<keyword evidence="1" id="KW-0694">RNA-binding</keyword>